<evidence type="ECO:0000313" key="3">
    <source>
        <dbReference type="EMBL" id="ORY92723.1"/>
    </source>
</evidence>
<comment type="caution">
    <text evidence="3">The sequence shown here is derived from an EMBL/GenBank/DDBJ whole genome shotgun (WGS) entry which is preliminary data.</text>
</comment>
<organism evidence="3 4">
    <name type="scientific">Leucosporidium creatinivorum</name>
    <dbReference type="NCBI Taxonomy" id="106004"/>
    <lineage>
        <taxon>Eukaryota</taxon>
        <taxon>Fungi</taxon>
        <taxon>Dikarya</taxon>
        <taxon>Basidiomycota</taxon>
        <taxon>Pucciniomycotina</taxon>
        <taxon>Microbotryomycetes</taxon>
        <taxon>Leucosporidiales</taxon>
        <taxon>Leucosporidium</taxon>
    </lineage>
</organism>
<sequence>MFHFTPQHSTHFHPYGYPVQPTYSSFHDLDLDDDLPSSFSPFSLGAVDPRHRHQLEQELQAREQELNIRREIQCRRQEAQKAAVRKQILARLEQRERRAQHHALMREQERQAALEHELRRRRKMIARHQEEEAHHRRQAEARRQQLAEQEDQVDNSLNPVFRSFLPLLFGPRFQLQPDSHPTETNSSPSTQQVDSTPAEDTIAEPLPSSDTAAPTPAPAVGESTPTTEAPAAPSTTEQLHQHYRTHLHRRQALSTLSSLGDSLSAQQAAFTLPSTLTFQPSPPSSTTDDQFTSAPVLAAPKLAFQSSNAPFLAYEDFLVSLLSKIDAVSSGGDKSVKQARKALVKKVEGELKRLDEERERAWEKERAKDGAETEGVRGEFDLGSLFN</sequence>
<feature type="compositionally biased region" description="Basic and acidic residues" evidence="1">
    <location>
        <begin position="357"/>
        <end position="380"/>
    </location>
</feature>
<feature type="compositionally biased region" description="Low complexity" evidence="1">
    <location>
        <begin position="207"/>
        <end position="237"/>
    </location>
</feature>
<feature type="region of interest" description="Disordered" evidence="1">
    <location>
        <begin position="357"/>
        <end position="387"/>
    </location>
</feature>
<reference evidence="3 4" key="1">
    <citation type="submission" date="2016-07" db="EMBL/GenBank/DDBJ databases">
        <title>Pervasive Adenine N6-methylation of Active Genes in Fungi.</title>
        <authorList>
            <consortium name="DOE Joint Genome Institute"/>
            <person name="Mondo S.J."/>
            <person name="Dannebaum R.O."/>
            <person name="Kuo R.C."/>
            <person name="Labutti K."/>
            <person name="Haridas S."/>
            <person name="Kuo A."/>
            <person name="Salamov A."/>
            <person name="Ahrendt S.R."/>
            <person name="Lipzen A."/>
            <person name="Sullivan W."/>
            <person name="Andreopoulos W.B."/>
            <person name="Clum A."/>
            <person name="Lindquist E."/>
            <person name="Daum C."/>
            <person name="Ramamoorthy G.K."/>
            <person name="Gryganskyi A."/>
            <person name="Culley D."/>
            <person name="Magnuson J.K."/>
            <person name="James T.Y."/>
            <person name="O'Malley M.A."/>
            <person name="Stajich J.E."/>
            <person name="Spatafora J.W."/>
            <person name="Visel A."/>
            <person name="Grigoriev I.V."/>
        </authorList>
    </citation>
    <scope>NUCLEOTIDE SEQUENCE [LARGE SCALE GENOMIC DNA]</scope>
    <source>
        <strain evidence="3 4">62-1032</strain>
    </source>
</reference>
<dbReference type="OrthoDB" id="2530451at2759"/>
<protein>
    <recommendedName>
        <fullName evidence="2">BAG domain-containing protein</fullName>
    </recommendedName>
</protein>
<accession>A0A1Y2G457</accession>
<dbReference type="InParanoid" id="A0A1Y2G457"/>
<dbReference type="Proteomes" id="UP000193467">
    <property type="component" value="Unassembled WGS sequence"/>
</dbReference>
<dbReference type="STRING" id="106004.A0A1Y2G457"/>
<feature type="compositionally biased region" description="Polar residues" evidence="1">
    <location>
        <begin position="176"/>
        <end position="195"/>
    </location>
</feature>
<feature type="region of interest" description="Disordered" evidence="1">
    <location>
        <begin position="172"/>
        <end position="248"/>
    </location>
</feature>
<dbReference type="EMBL" id="MCGR01000001">
    <property type="protein sequence ID" value="ORY92723.1"/>
    <property type="molecule type" value="Genomic_DNA"/>
</dbReference>
<dbReference type="Pfam" id="PF02179">
    <property type="entry name" value="BAG"/>
    <property type="match status" value="1"/>
</dbReference>
<feature type="domain" description="BAG" evidence="2">
    <location>
        <begin position="321"/>
        <end position="358"/>
    </location>
</feature>
<evidence type="ECO:0000313" key="4">
    <source>
        <dbReference type="Proteomes" id="UP000193467"/>
    </source>
</evidence>
<dbReference type="InterPro" id="IPR003103">
    <property type="entry name" value="BAG_domain"/>
</dbReference>
<dbReference type="GO" id="GO:0051087">
    <property type="term" value="F:protein-folding chaperone binding"/>
    <property type="evidence" value="ECO:0007669"/>
    <property type="project" value="InterPro"/>
</dbReference>
<dbReference type="Gene3D" id="1.20.58.120">
    <property type="entry name" value="BAG domain"/>
    <property type="match status" value="1"/>
</dbReference>
<dbReference type="SUPFAM" id="SSF63491">
    <property type="entry name" value="BAG domain"/>
    <property type="match status" value="1"/>
</dbReference>
<proteinExistence type="predicted"/>
<dbReference type="AlphaFoldDB" id="A0A1Y2G457"/>
<dbReference type="InterPro" id="IPR036533">
    <property type="entry name" value="BAG_dom_sf"/>
</dbReference>
<feature type="region of interest" description="Disordered" evidence="1">
    <location>
        <begin position="128"/>
        <end position="154"/>
    </location>
</feature>
<evidence type="ECO:0000256" key="1">
    <source>
        <dbReference type="SAM" id="MobiDB-lite"/>
    </source>
</evidence>
<feature type="compositionally biased region" description="Basic and acidic residues" evidence="1">
    <location>
        <begin position="128"/>
        <end position="145"/>
    </location>
</feature>
<keyword evidence="4" id="KW-1185">Reference proteome</keyword>
<evidence type="ECO:0000259" key="2">
    <source>
        <dbReference type="PROSITE" id="PS51035"/>
    </source>
</evidence>
<name>A0A1Y2G457_9BASI</name>
<gene>
    <name evidence="3" type="ORF">BCR35DRAFT_6930</name>
</gene>
<dbReference type="PROSITE" id="PS51035">
    <property type="entry name" value="BAG"/>
    <property type="match status" value="1"/>
</dbReference>